<protein>
    <submittedName>
        <fullName evidence="1">Uncharacterized protein</fullName>
    </submittedName>
</protein>
<evidence type="ECO:0000313" key="1">
    <source>
        <dbReference type="EMBL" id="MBF0966488.1"/>
    </source>
</evidence>
<comment type="caution">
    <text evidence="1">The sequence shown here is derived from an EMBL/GenBank/DDBJ whole genome shotgun (WGS) entry which is preliminary data.</text>
</comment>
<evidence type="ECO:0000313" key="2">
    <source>
        <dbReference type="Proteomes" id="UP000759246"/>
    </source>
</evidence>
<dbReference type="EMBL" id="JABZGF010000122">
    <property type="protein sequence ID" value="MBF0966488.1"/>
    <property type="molecule type" value="Genomic_DNA"/>
</dbReference>
<name>A0A929WVU4_9ACTO</name>
<dbReference type="Proteomes" id="UP000759246">
    <property type="component" value="Unassembled WGS sequence"/>
</dbReference>
<reference evidence="1" key="1">
    <citation type="submission" date="2020-04" db="EMBL/GenBank/DDBJ databases">
        <title>Deep metagenomics examines the oral microbiome during advanced dental caries in children, revealing novel taxa and co-occurrences with host molecules.</title>
        <authorList>
            <person name="Baker J.L."/>
            <person name="Morton J.T."/>
            <person name="Dinis M."/>
            <person name="Alvarez R."/>
            <person name="Tran N.C."/>
            <person name="Knight R."/>
            <person name="Edlund A."/>
        </authorList>
    </citation>
    <scope>NUCLEOTIDE SEQUENCE</scope>
    <source>
        <strain evidence="1">JCVI_30_bin.13</strain>
    </source>
</reference>
<accession>A0A929WVU4</accession>
<sequence length="54" mass="5932">MAEVTARNVSMCARRRLDAFTHRRMFVCAASASSMSCGKAAALRGRRRGRTLGE</sequence>
<dbReference type="RefSeq" id="WP_314804582.1">
    <property type="nucleotide sequence ID" value="NZ_CAUVCF010000016.1"/>
</dbReference>
<dbReference type="AlphaFoldDB" id="A0A929WVU4"/>
<gene>
    <name evidence="1" type="ORF">HXK09_04910</name>
</gene>
<proteinExistence type="predicted"/>
<organism evidence="1 2">
    <name type="scientific">Actinomyces bouchesdurhonensis</name>
    <dbReference type="NCBI Taxonomy" id="1852361"/>
    <lineage>
        <taxon>Bacteria</taxon>
        <taxon>Bacillati</taxon>
        <taxon>Actinomycetota</taxon>
        <taxon>Actinomycetes</taxon>
        <taxon>Actinomycetales</taxon>
        <taxon>Actinomycetaceae</taxon>
        <taxon>Actinomyces</taxon>
    </lineage>
</organism>